<dbReference type="Pfam" id="PF08757">
    <property type="entry name" value="CotH"/>
    <property type="match status" value="1"/>
</dbReference>
<reference evidence="1 2" key="1">
    <citation type="submission" date="2020-04" db="EMBL/GenBank/DDBJ databases">
        <title>Genome sequencing of novel species.</title>
        <authorList>
            <person name="Heo J."/>
            <person name="Kim S.-J."/>
            <person name="Kim J.-S."/>
            <person name="Hong S.-B."/>
            <person name="Kwon S.-W."/>
        </authorList>
    </citation>
    <scope>NUCLEOTIDE SEQUENCE [LARGE SCALE GENOMIC DNA]</scope>
    <source>
        <strain evidence="1 2">F39-2</strain>
    </source>
</reference>
<dbReference type="Gene3D" id="2.60.40.2340">
    <property type="match status" value="1"/>
</dbReference>
<protein>
    <recommendedName>
        <fullName evidence="3">CotH protein</fullName>
    </recommendedName>
</protein>
<dbReference type="RefSeq" id="WP_169606306.1">
    <property type="nucleotide sequence ID" value="NZ_CP051682.1"/>
</dbReference>
<evidence type="ECO:0000313" key="2">
    <source>
        <dbReference type="Proteomes" id="UP000503278"/>
    </source>
</evidence>
<proteinExistence type="predicted"/>
<evidence type="ECO:0008006" key="3">
    <source>
        <dbReference type="Google" id="ProtNLM"/>
    </source>
</evidence>
<dbReference type="EMBL" id="CP051682">
    <property type="protein sequence ID" value="QJD95289.1"/>
    <property type="molecule type" value="Genomic_DNA"/>
</dbReference>
<gene>
    <name evidence="1" type="ORF">HH214_05080</name>
</gene>
<dbReference type="Proteomes" id="UP000503278">
    <property type="component" value="Chromosome"/>
</dbReference>
<name>A0A7L5DZ26_9SPHI</name>
<dbReference type="KEGG" id="mrob:HH214_05080"/>
<keyword evidence="2" id="KW-1185">Reference proteome</keyword>
<evidence type="ECO:0000313" key="1">
    <source>
        <dbReference type="EMBL" id="QJD95289.1"/>
    </source>
</evidence>
<dbReference type="PROSITE" id="PS51257">
    <property type="entry name" value="PROKAR_LIPOPROTEIN"/>
    <property type="match status" value="1"/>
</dbReference>
<dbReference type="AlphaFoldDB" id="A0A7L5DZ26"/>
<organism evidence="1 2">
    <name type="scientific">Mucilaginibacter robiniae</name>
    <dbReference type="NCBI Taxonomy" id="2728022"/>
    <lineage>
        <taxon>Bacteria</taxon>
        <taxon>Pseudomonadati</taxon>
        <taxon>Bacteroidota</taxon>
        <taxon>Sphingobacteriia</taxon>
        <taxon>Sphingobacteriales</taxon>
        <taxon>Sphingobacteriaceae</taxon>
        <taxon>Mucilaginibacter</taxon>
    </lineage>
</organism>
<accession>A0A7L5DZ26</accession>
<sequence length="534" mass="59556">MYARSFLCAGMNILVLYIMVSISGCRKYDNAVTSNKKDSTTTTSVIATSAAAITSAKLELKNNIGKITADVACTINSNDQIIAVIPDVNATKKLALTFTTKTTGAVVKVKDTLQVSGTTITDYSKAVTYNVTSPDGTTKTYQVLIKVFTGLPILDITTSGPVGSKDDYVKGSLVVNPNVEYEQAQTKITMQIKGRGNSTWVLYPKKPYRLKFDSKTAMLGMPAAKNWVLLANYNDKTLMRNRLALLLGKRLGADYTSDSRFVEVFMNGEFLGNYLLTAQVEVDANRVNITSMKTTDTAASTITGGYLLELDQKMDADYWFKTKKGLPFSIKDPSAITPAQLKYISGYIQSTEDALFASNFTDPVNGYAKYINPDSFMNWYFTEEIFETTDARDFSSIFYYKDRNGKLGMGPIWDFDTSSGNVDYADSKNPTGIWYIRDATWMLRLAQDPAFMAKVKTRWAAIKDNEIKQIFTDIDQNAAYLKLSQQQNFAKWPILSTYVYPNAVVLGNYDSEVAYLKSFLTQRISWMNANMAAW</sequence>
<dbReference type="InterPro" id="IPR014867">
    <property type="entry name" value="Spore_coat_CotH_CotH2/3/7"/>
</dbReference>